<keyword evidence="2" id="KW-1185">Reference proteome</keyword>
<dbReference type="PANTHER" id="PTHR36770:SF1">
    <property type="entry name" value="PHOTOSYSTEM I ASSEMBLY FACTOR PSA3, CHLOROPLASTIC"/>
    <property type="match status" value="1"/>
</dbReference>
<proteinExistence type="predicted"/>
<dbReference type="Proteomes" id="UP000815325">
    <property type="component" value="Unassembled WGS sequence"/>
</dbReference>
<reference evidence="1" key="1">
    <citation type="submission" date="2017-08" db="EMBL/GenBank/DDBJ databases">
        <authorList>
            <person name="Polle J.E."/>
            <person name="Barry K."/>
            <person name="Cushman J."/>
            <person name="Schmutz J."/>
            <person name="Tran D."/>
            <person name="Hathwaick L.T."/>
            <person name="Yim W.C."/>
            <person name="Jenkins J."/>
            <person name="Mckie-Krisberg Z.M."/>
            <person name="Prochnik S."/>
            <person name="Lindquist E."/>
            <person name="Dockter R.B."/>
            <person name="Adam C."/>
            <person name="Molina H."/>
            <person name="Bunkerborg J."/>
            <person name="Jin E."/>
            <person name="Buchheim M."/>
            <person name="Magnuson J."/>
        </authorList>
    </citation>
    <scope>NUCLEOTIDE SEQUENCE</scope>
    <source>
        <strain evidence="1">CCAP 19/18</strain>
    </source>
</reference>
<accession>A0ABQ7H4L4</accession>
<organism evidence="1 2">
    <name type="scientific">Dunaliella salina</name>
    <name type="common">Green alga</name>
    <name type="synonym">Protococcus salinus</name>
    <dbReference type="NCBI Taxonomy" id="3046"/>
    <lineage>
        <taxon>Eukaryota</taxon>
        <taxon>Viridiplantae</taxon>
        <taxon>Chlorophyta</taxon>
        <taxon>core chlorophytes</taxon>
        <taxon>Chlorophyceae</taxon>
        <taxon>CS clade</taxon>
        <taxon>Chlamydomonadales</taxon>
        <taxon>Dunaliellaceae</taxon>
        <taxon>Dunaliella</taxon>
    </lineage>
</organism>
<evidence type="ECO:0000313" key="2">
    <source>
        <dbReference type="Proteomes" id="UP000815325"/>
    </source>
</evidence>
<comment type="caution">
    <text evidence="1">The sequence shown here is derived from an EMBL/GenBank/DDBJ whole genome shotgun (WGS) entry which is preliminary data.</text>
</comment>
<gene>
    <name evidence="1" type="ORF">DUNSADRAFT_11115</name>
</gene>
<sequence length="250" mass="27351">MLASRGQRTLGLSSYRTCSSSQLHVTPCSSSRPRRSPRTQQQRCIILASAQSNESFGESIMRVAKQIQGSLPIVGLLSRLASPEGGFDDLAYTEYSRSIIEKSSEEMQNALADFEKRYGKVGSSRFALLLLWMSKTALGWVQPRDIVGAARRMRVTQDIEIEIDRIDMAKSEKKAKYEMMAAPESSIRDQVTVAVDSICTLCLGLKDGVPVKEEDVPGLISIVNGGLGPEASKELVASCIASRPERATAY</sequence>
<protein>
    <submittedName>
        <fullName evidence="1">Uncharacterized protein</fullName>
    </submittedName>
</protein>
<dbReference type="InterPro" id="IPR037736">
    <property type="entry name" value="PSA3"/>
</dbReference>
<evidence type="ECO:0000313" key="1">
    <source>
        <dbReference type="EMBL" id="KAF5841799.1"/>
    </source>
</evidence>
<dbReference type="EMBL" id="MU069476">
    <property type="protein sequence ID" value="KAF5841799.1"/>
    <property type="molecule type" value="Genomic_DNA"/>
</dbReference>
<name>A0ABQ7H4L4_DUNSA</name>
<dbReference type="PANTHER" id="PTHR36770">
    <property type="entry name" value="PHOTOSYSTEM I ASSEMBLY FACTOR PSA3, CHLOROPLASTIC"/>
    <property type="match status" value="1"/>
</dbReference>